<comment type="subunit">
    <text evidence="10">Forms a ring-shaped head-to-tail homodimer around DNA.</text>
</comment>
<evidence type="ECO:0000313" key="15">
    <source>
        <dbReference type="Proteomes" id="UP000196365"/>
    </source>
</evidence>
<dbReference type="NCBIfam" id="TIGR00663">
    <property type="entry name" value="dnan"/>
    <property type="match status" value="1"/>
</dbReference>
<dbReference type="GO" id="GO:0008408">
    <property type="term" value="F:3'-5' exonuclease activity"/>
    <property type="evidence" value="ECO:0007669"/>
    <property type="project" value="InterPro"/>
</dbReference>
<dbReference type="InterPro" id="IPR022637">
    <property type="entry name" value="DNA_polIII_beta_cen"/>
</dbReference>
<evidence type="ECO:0000256" key="5">
    <source>
        <dbReference type="ARBA" id="ARBA00022679"/>
    </source>
</evidence>
<dbReference type="OrthoDB" id="8421503at2"/>
<dbReference type="Gene3D" id="3.10.150.10">
    <property type="entry name" value="DNA Polymerase III, subunit A, domain 2"/>
    <property type="match status" value="1"/>
</dbReference>
<evidence type="ECO:0000256" key="6">
    <source>
        <dbReference type="ARBA" id="ARBA00022695"/>
    </source>
</evidence>
<evidence type="ECO:0000259" key="12">
    <source>
        <dbReference type="Pfam" id="PF02767"/>
    </source>
</evidence>
<dbReference type="PANTHER" id="PTHR30478">
    <property type="entry name" value="DNA POLYMERASE III SUBUNIT BETA"/>
    <property type="match status" value="1"/>
</dbReference>
<evidence type="ECO:0000256" key="1">
    <source>
        <dbReference type="ARBA" id="ARBA00004496"/>
    </source>
</evidence>
<keyword evidence="7 10" id="KW-0235">DNA replication</keyword>
<feature type="domain" description="DNA polymerase III beta sliding clamp N-terminal" evidence="11">
    <location>
        <begin position="1"/>
        <end position="119"/>
    </location>
</feature>
<dbReference type="Pfam" id="PF02768">
    <property type="entry name" value="DNA_pol3_beta_3"/>
    <property type="match status" value="1"/>
</dbReference>
<comment type="function">
    <text evidence="10">Confers DNA tethering and processivity to DNA polymerases and other proteins. Acts as a clamp, forming a ring around DNA (a reaction catalyzed by the clamp-loading complex) which diffuses in an ATP-independent manner freely and bidirectionally along dsDNA. Initially characterized for its ability to contact the catalytic subunit of DNA polymerase III (Pol III), a complex, multichain enzyme responsible for most of the replicative synthesis in bacteria; Pol III exhibits 3'-5' exonuclease proofreading activity. The beta chain is required for initiation of replication as well as for processivity of DNA replication.</text>
</comment>
<dbReference type="GO" id="GO:0005737">
    <property type="term" value="C:cytoplasm"/>
    <property type="evidence" value="ECO:0007669"/>
    <property type="project" value="UniProtKB-SubCell"/>
</dbReference>
<dbReference type="InterPro" id="IPR022634">
    <property type="entry name" value="DNA_polIII_beta_N"/>
</dbReference>
<dbReference type="InterPro" id="IPR022635">
    <property type="entry name" value="DNA_polIII_beta_C"/>
</dbReference>
<dbReference type="InterPro" id="IPR046938">
    <property type="entry name" value="DNA_clamp_sf"/>
</dbReference>
<dbReference type="GO" id="GO:0003677">
    <property type="term" value="F:DNA binding"/>
    <property type="evidence" value="ECO:0007669"/>
    <property type="project" value="UniProtKB-UniRule"/>
</dbReference>
<keyword evidence="4 10" id="KW-0963">Cytoplasm</keyword>
<organism evidence="14 15">
    <name type="scientific">Garciella nitratireducens DSM 15102</name>
    <dbReference type="NCBI Taxonomy" id="1121911"/>
    <lineage>
        <taxon>Bacteria</taxon>
        <taxon>Bacillati</taxon>
        <taxon>Bacillota</taxon>
        <taxon>Clostridia</taxon>
        <taxon>Eubacteriales</taxon>
        <taxon>Eubacteriaceae</taxon>
        <taxon>Garciella</taxon>
    </lineage>
</organism>
<dbReference type="Gene3D" id="3.70.10.10">
    <property type="match status" value="1"/>
</dbReference>
<dbReference type="PIRSF" id="PIRSF000804">
    <property type="entry name" value="DNA_pol_III_b"/>
    <property type="match status" value="1"/>
</dbReference>
<comment type="subcellular location">
    <subcellularLocation>
        <location evidence="1 10">Cytoplasm</location>
    </subcellularLocation>
</comment>
<dbReference type="PANTHER" id="PTHR30478:SF0">
    <property type="entry name" value="BETA SLIDING CLAMP"/>
    <property type="match status" value="1"/>
</dbReference>
<evidence type="ECO:0000256" key="9">
    <source>
        <dbReference type="ARBA" id="ARBA00023125"/>
    </source>
</evidence>
<dbReference type="InterPro" id="IPR001001">
    <property type="entry name" value="DNA_polIII_beta"/>
</dbReference>
<gene>
    <name evidence="14" type="ORF">SAMN02745973_02020</name>
</gene>
<name>A0A1T4PCU4_9FIRM</name>
<evidence type="ECO:0000256" key="10">
    <source>
        <dbReference type="PIRNR" id="PIRNR000804"/>
    </source>
</evidence>
<evidence type="ECO:0000256" key="4">
    <source>
        <dbReference type="ARBA" id="ARBA00022490"/>
    </source>
</evidence>
<dbReference type="RefSeq" id="WP_087679375.1">
    <property type="nucleotide sequence ID" value="NZ_FUWV01000016.1"/>
</dbReference>
<dbReference type="GO" id="GO:0003887">
    <property type="term" value="F:DNA-directed DNA polymerase activity"/>
    <property type="evidence" value="ECO:0007669"/>
    <property type="project" value="UniProtKB-UniRule"/>
</dbReference>
<sequence>MRIICSKNNLLNGFLTVQKAVSSRSSLPILEGILIEVEEKKIKLVATDLEIGIESYIEGEILEEGSVVLSSKIIVDLIRKLPDASVEIKTDENNRTWIQCASSEFVIQGQSGLDFPELPEVNNQQKIEIPQDLLKHMIRQTIFSVAVEETRPILTGALMEIKEDQISLVALDGYRLALRKGKTSNHENYFISEVIPGRTLNEISKILTEDEEMVQISKMGNHILFEVGKTNITSRLLEGEFINYKQIIPEEYKTRVKLSKNAFFDSCERAALLARQGKNNLIKMQLNQDTLVITSNAEIGKVHEEIPIELEGEELKIAFNSKYFIEALRNIDDEEIFLEFTTSVSPCVIKPTEGEYFTYLILPVRVIE</sequence>
<dbReference type="SUPFAM" id="SSF55979">
    <property type="entry name" value="DNA clamp"/>
    <property type="match status" value="3"/>
</dbReference>
<feature type="domain" description="DNA polymerase III beta sliding clamp C-terminal" evidence="13">
    <location>
        <begin position="245"/>
        <end position="365"/>
    </location>
</feature>
<dbReference type="Proteomes" id="UP000196365">
    <property type="component" value="Unassembled WGS sequence"/>
</dbReference>
<evidence type="ECO:0000313" key="14">
    <source>
        <dbReference type="EMBL" id="SJZ89332.1"/>
    </source>
</evidence>
<evidence type="ECO:0000256" key="2">
    <source>
        <dbReference type="ARBA" id="ARBA00010752"/>
    </source>
</evidence>
<dbReference type="AlphaFoldDB" id="A0A1T4PCU4"/>
<keyword evidence="8 10" id="KW-0239">DNA-directed DNA polymerase</keyword>
<evidence type="ECO:0000259" key="13">
    <source>
        <dbReference type="Pfam" id="PF02768"/>
    </source>
</evidence>
<comment type="similarity">
    <text evidence="2 10">Belongs to the beta sliding clamp family.</text>
</comment>
<dbReference type="EMBL" id="FUWV01000016">
    <property type="protein sequence ID" value="SJZ89332.1"/>
    <property type="molecule type" value="Genomic_DNA"/>
</dbReference>
<keyword evidence="6 10" id="KW-0548">Nucleotidyltransferase</keyword>
<evidence type="ECO:0000256" key="8">
    <source>
        <dbReference type="ARBA" id="ARBA00022932"/>
    </source>
</evidence>
<proteinExistence type="inferred from homology"/>
<evidence type="ECO:0000256" key="7">
    <source>
        <dbReference type="ARBA" id="ARBA00022705"/>
    </source>
</evidence>
<keyword evidence="5 10" id="KW-0808">Transferase</keyword>
<keyword evidence="9" id="KW-0238">DNA-binding</keyword>
<protein>
    <recommendedName>
        <fullName evidence="3 10">Beta sliding clamp</fullName>
    </recommendedName>
</protein>
<accession>A0A1T4PCU4</accession>
<feature type="domain" description="DNA polymerase III beta sliding clamp central" evidence="12">
    <location>
        <begin position="128"/>
        <end position="241"/>
    </location>
</feature>
<dbReference type="Pfam" id="PF02767">
    <property type="entry name" value="DNA_pol3_beta_2"/>
    <property type="match status" value="1"/>
</dbReference>
<dbReference type="SMART" id="SM00480">
    <property type="entry name" value="POL3Bc"/>
    <property type="match status" value="1"/>
</dbReference>
<evidence type="ECO:0000256" key="3">
    <source>
        <dbReference type="ARBA" id="ARBA00021035"/>
    </source>
</evidence>
<keyword evidence="15" id="KW-1185">Reference proteome</keyword>
<dbReference type="CDD" id="cd00140">
    <property type="entry name" value="beta_clamp"/>
    <property type="match status" value="1"/>
</dbReference>
<dbReference type="Pfam" id="PF00712">
    <property type="entry name" value="DNA_pol3_beta"/>
    <property type="match status" value="1"/>
</dbReference>
<reference evidence="14 15" key="1">
    <citation type="submission" date="2017-02" db="EMBL/GenBank/DDBJ databases">
        <authorList>
            <person name="Peterson S.W."/>
        </authorList>
    </citation>
    <scope>NUCLEOTIDE SEQUENCE [LARGE SCALE GENOMIC DNA]</scope>
    <source>
        <strain evidence="14 15">DSM 15102</strain>
    </source>
</reference>
<dbReference type="GO" id="GO:0009360">
    <property type="term" value="C:DNA polymerase III complex"/>
    <property type="evidence" value="ECO:0007669"/>
    <property type="project" value="InterPro"/>
</dbReference>
<evidence type="ECO:0000259" key="11">
    <source>
        <dbReference type="Pfam" id="PF00712"/>
    </source>
</evidence>
<dbReference type="GO" id="GO:0006271">
    <property type="term" value="P:DNA strand elongation involved in DNA replication"/>
    <property type="evidence" value="ECO:0007669"/>
    <property type="project" value="TreeGrafter"/>
</dbReference>